<dbReference type="CDD" id="cd24082">
    <property type="entry name" value="ASKHA_NBD_GspK-like"/>
    <property type="match status" value="1"/>
</dbReference>
<sequence length="295" mass="31548">MRLLPAKLFVGIDGGGSKCCATLYHSEQGLLSTAIAGPANPLHGFQRTLNSIQESCQLALTKAGLTDTSLDELVVGAGLAGVNLPSMEQKMRQWQHPFAQFHLTTDLHIACLGAHGNHDGAIVICGTGSCGFAIHQQQSTRLGGHGFPYGDKASGAWLGMEAFKAVLLHKDDAGPYSSLTEKLLQHFDVTHDMALVECLAKQPSSEYAKLARFVFEAASTNDEVALALIKEGADYLSQLIIKLHHINGLNLPVAVIGGLADSYYEWLDPSAKACLVEARHSPEMGALQFAQSQQS</sequence>
<dbReference type="EMBL" id="BSPO01000003">
    <property type="protein sequence ID" value="GLS84053.1"/>
    <property type="molecule type" value="Genomic_DNA"/>
</dbReference>
<proteinExistence type="predicted"/>
<reference evidence="2 3" key="1">
    <citation type="journal article" date="2014" name="Int. J. Syst. Evol. Microbiol.">
        <title>Complete genome sequence of Corynebacterium casei LMG S-19264T (=DSM 44701T), isolated from a smear-ripened cheese.</title>
        <authorList>
            <consortium name="US DOE Joint Genome Institute (JGI-PGF)"/>
            <person name="Walter F."/>
            <person name="Albersmeier A."/>
            <person name="Kalinowski J."/>
            <person name="Ruckert C."/>
        </authorList>
    </citation>
    <scope>NUCLEOTIDE SEQUENCE [LARGE SCALE GENOMIC DNA]</scope>
    <source>
        <strain evidence="2 3">NBRC 112785</strain>
    </source>
</reference>
<evidence type="ECO:0000313" key="3">
    <source>
        <dbReference type="Proteomes" id="UP001157439"/>
    </source>
</evidence>
<dbReference type="AlphaFoldDB" id="A0AA37TR66"/>
<dbReference type="InterPro" id="IPR002731">
    <property type="entry name" value="ATPase_BadF"/>
</dbReference>
<gene>
    <name evidence="2" type="primary">nagK</name>
    <name evidence="2" type="ORF">GCM10007894_20300</name>
</gene>
<dbReference type="PANTHER" id="PTHR43190:SF3">
    <property type="entry name" value="N-ACETYL-D-GLUCOSAMINE KINASE"/>
    <property type="match status" value="1"/>
</dbReference>
<accession>A0AA37TR66</accession>
<keyword evidence="3" id="KW-1185">Reference proteome</keyword>
<feature type="domain" description="ATPase BadF/BadG/BcrA/BcrD type" evidence="1">
    <location>
        <begin position="10"/>
        <end position="290"/>
    </location>
</feature>
<dbReference type="Proteomes" id="UP001157439">
    <property type="component" value="Unassembled WGS sequence"/>
</dbReference>
<dbReference type="Pfam" id="PF01869">
    <property type="entry name" value="BcrAD_BadFG"/>
    <property type="match status" value="1"/>
</dbReference>
<evidence type="ECO:0000313" key="2">
    <source>
        <dbReference type="EMBL" id="GLS84053.1"/>
    </source>
</evidence>
<evidence type="ECO:0000259" key="1">
    <source>
        <dbReference type="Pfam" id="PF01869"/>
    </source>
</evidence>
<protein>
    <submittedName>
        <fullName evidence="2">ATPase</fullName>
    </submittedName>
</protein>
<dbReference type="PANTHER" id="PTHR43190">
    <property type="entry name" value="N-ACETYL-D-GLUCOSAMINE KINASE"/>
    <property type="match status" value="1"/>
</dbReference>
<dbReference type="NCBIfam" id="NF046058">
    <property type="entry name" value="NagK_SO3507"/>
    <property type="match status" value="1"/>
</dbReference>
<dbReference type="InterPro" id="IPR052519">
    <property type="entry name" value="Euk-type_GlcNAc_Kinase"/>
</dbReference>
<name>A0AA37TR66_9GAMM</name>
<dbReference type="InterPro" id="IPR043129">
    <property type="entry name" value="ATPase_NBD"/>
</dbReference>
<dbReference type="Gene3D" id="3.30.420.40">
    <property type="match status" value="2"/>
</dbReference>
<organism evidence="2 3">
    <name type="scientific">Paraferrimonas haliotis</name>
    <dbReference type="NCBI Taxonomy" id="2013866"/>
    <lineage>
        <taxon>Bacteria</taxon>
        <taxon>Pseudomonadati</taxon>
        <taxon>Pseudomonadota</taxon>
        <taxon>Gammaproteobacteria</taxon>
        <taxon>Alteromonadales</taxon>
        <taxon>Ferrimonadaceae</taxon>
        <taxon>Paraferrimonas</taxon>
    </lineage>
</organism>
<dbReference type="SUPFAM" id="SSF53067">
    <property type="entry name" value="Actin-like ATPase domain"/>
    <property type="match status" value="2"/>
</dbReference>
<comment type="caution">
    <text evidence="2">The sequence shown here is derived from an EMBL/GenBank/DDBJ whole genome shotgun (WGS) entry which is preliminary data.</text>
</comment>